<reference evidence="3" key="1">
    <citation type="submission" date="2020-10" db="EMBL/GenBank/DDBJ databases">
        <authorList>
            <person name="Gilroy R."/>
        </authorList>
    </citation>
    <scope>NUCLEOTIDE SEQUENCE</scope>
    <source>
        <strain evidence="3">10532</strain>
    </source>
</reference>
<dbReference type="GO" id="GO:0035438">
    <property type="term" value="F:cyclic-di-GMP binding"/>
    <property type="evidence" value="ECO:0007669"/>
    <property type="project" value="InterPro"/>
</dbReference>
<sequence length="406" mass="45620">MLYLVIPVFLIVGLTAFLMSPKGHLVLEVFKFYVLGKDSGFSFREIHLLWSVSKVAELENPSALFWSLTAFDKSIAAILRKFEEKGIKDSVKNQDFLSRLYAYRTKIEFDSPKYKRGLTSTREIEQGQLMCILVKGMGVYNTKVIQNSYQGIFAEFPVATSANAANPDWNGVIVSVYFWRRDDAGYVFDTVVSGQSFVKSKPAVCIKHSPELVRSQKRRSIRVQCSIPAVLYILKSGTDGKDEIPAHEGFSCLLEDLSEDGAAILVGGKGTKGLRVRLEFDIGENPIIMVGEIKGVDSIPKKQQSRLHFECKNLAPWMRNTILSYVYNVMPEGEREVFDAIRLSEEQSITDVEVSENGRGEESPVENPPEKEEGIKDSRGNVVLPEEIIPENNQENSEKNLQNEGF</sequence>
<organism evidence="3 4">
    <name type="scientific">Candidatus Gallitreponema excrementavium</name>
    <dbReference type="NCBI Taxonomy" id="2840840"/>
    <lineage>
        <taxon>Bacteria</taxon>
        <taxon>Pseudomonadati</taxon>
        <taxon>Spirochaetota</taxon>
        <taxon>Spirochaetia</taxon>
        <taxon>Spirochaetales</taxon>
        <taxon>Candidatus Gallitreponema</taxon>
    </lineage>
</organism>
<feature type="compositionally biased region" description="Low complexity" evidence="1">
    <location>
        <begin position="385"/>
        <end position="395"/>
    </location>
</feature>
<dbReference type="InterPro" id="IPR009875">
    <property type="entry name" value="PilZ_domain"/>
</dbReference>
<evidence type="ECO:0000313" key="4">
    <source>
        <dbReference type="Proteomes" id="UP000823638"/>
    </source>
</evidence>
<proteinExistence type="predicted"/>
<dbReference type="EMBL" id="JADIMM010000080">
    <property type="protein sequence ID" value="MBO8457927.1"/>
    <property type="molecule type" value="Genomic_DNA"/>
</dbReference>
<feature type="compositionally biased region" description="Basic and acidic residues" evidence="1">
    <location>
        <begin position="356"/>
        <end position="379"/>
    </location>
</feature>
<evidence type="ECO:0000313" key="3">
    <source>
        <dbReference type="EMBL" id="MBO8457927.1"/>
    </source>
</evidence>
<dbReference type="AlphaFoldDB" id="A0A9D9HPP3"/>
<feature type="domain" description="PilZ" evidence="2">
    <location>
        <begin position="216"/>
        <end position="327"/>
    </location>
</feature>
<dbReference type="Pfam" id="PF07238">
    <property type="entry name" value="PilZ"/>
    <property type="match status" value="1"/>
</dbReference>
<evidence type="ECO:0000256" key="1">
    <source>
        <dbReference type="SAM" id="MobiDB-lite"/>
    </source>
</evidence>
<reference evidence="3" key="2">
    <citation type="journal article" date="2021" name="PeerJ">
        <title>Extensive microbial diversity within the chicken gut microbiome revealed by metagenomics and culture.</title>
        <authorList>
            <person name="Gilroy R."/>
            <person name="Ravi A."/>
            <person name="Getino M."/>
            <person name="Pursley I."/>
            <person name="Horton D.L."/>
            <person name="Alikhan N.F."/>
            <person name="Baker D."/>
            <person name="Gharbi K."/>
            <person name="Hall N."/>
            <person name="Watson M."/>
            <person name="Adriaenssens E.M."/>
            <person name="Foster-Nyarko E."/>
            <person name="Jarju S."/>
            <person name="Secka A."/>
            <person name="Antonio M."/>
            <person name="Oren A."/>
            <person name="Chaudhuri R.R."/>
            <person name="La Ragione R."/>
            <person name="Hildebrand F."/>
            <person name="Pallen M.J."/>
        </authorList>
    </citation>
    <scope>NUCLEOTIDE SEQUENCE</scope>
    <source>
        <strain evidence="3">10532</strain>
    </source>
</reference>
<dbReference type="Proteomes" id="UP000823638">
    <property type="component" value="Unassembled WGS sequence"/>
</dbReference>
<accession>A0A9D9HPP3</accession>
<comment type="caution">
    <text evidence="3">The sequence shown here is derived from an EMBL/GenBank/DDBJ whole genome shotgun (WGS) entry which is preliminary data.</text>
</comment>
<name>A0A9D9HPP3_9SPIR</name>
<gene>
    <name evidence="3" type="ORF">IAA81_06835</name>
</gene>
<evidence type="ECO:0000259" key="2">
    <source>
        <dbReference type="Pfam" id="PF07238"/>
    </source>
</evidence>
<feature type="region of interest" description="Disordered" evidence="1">
    <location>
        <begin position="349"/>
        <end position="406"/>
    </location>
</feature>
<protein>
    <submittedName>
        <fullName evidence="3">PilZ domain-containing protein</fullName>
    </submittedName>
</protein>